<feature type="region of interest" description="Disordered" evidence="7">
    <location>
        <begin position="447"/>
        <end position="501"/>
    </location>
</feature>
<keyword evidence="1" id="KW-0479">Metal-binding</keyword>
<dbReference type="InterPro" id="IPR007529">
    <property type="entry name" value="Znf_HIT"/>
</dbReference>
<feature type="compositionally biased region" description="Pro residues" evidence="7">
    <location>
        <begin position="408"/>
        <end position="422"/>
    </location>
</feature>
<dbReference type="AlphaFoldDB" id="A0A914VDH7"/>
<comment type="similarity">
    <text evidence="5">Belongs to the BCD1 family.</text>
</comment>
<dbReference type="GO" id="GO:0048254">
    <property type="term" value="P:snoRNA localization"/>
    <property type="evidence" value="ECO:0007669"/>
    <property type="project" value="TreeGrafter"/>
</dbReference>
<keyword evidence="2 6" id="KW-0863">Zinc-finger</keyword>
<dbReference type="Pfam" id="PF04438">
    <property type="entry name" value="zf-HIT"/>
    <property type="match status" value="1"/>
</dbReference>
<feature type="compositionally biased region" description="Basic residues" evidence="7">
    <location>
        <begin position="372"/>
        <end position="381"/>
    </location>
</feature>
<evidence type="ECO:0000256" key="6">
    <source>
        <dbReference type="PROSITE-ProRule" id="PRU00453"/>
    </source>
</evidence>
<dbReference type="CDD" id="cd23023">
    <property type="entry name" value="zf-HIT_BCD1"/>
    <property type="match status" value="1"/>
</dbReference>
<feature type="compositionally biased region" description="Basic residues" evidence="7">
    <location>
        <begin position="390"/>
        <end position="402"/>
    </location>
</feature>
<dbReference type="Pfam" id="PF25790">
    <property type="entry name" value="BCD1"/>
    <property type="match status" value="1"/>
</dbReference>
<evidence type="ECO:0000256" key="2">
    <source>
        <dbReference type="ARBA" id="ARBA00022771"/>
    </source>
</evidence>
<feature type="compositionally biased region" description="Basic and acidic residues" evidence="7">
    <location>
        <begin position="340"/>
        <end position="351"/>
    </location>
</feature>
<dbReference type="GO" id="GO:0000492">
    <property type="term" value="P:box C/D snoRNP assembly"/>
    <property type="evidence" value="ECO:0007669"/>
    <property type="project" value="TreeGrafter"/>
</dbReference>
<dbReference type="Gene3D" id="3.30.60.190">
    <property type="match status" value="1"/>
</dbReference>
<evidence type="ECO:0000256" key="3">
    <source>
        <dbReference type="ARBA" id="ARBA00022833"/>
    </source>
</evidence>
<sequence>MTAVEEVEEGQKGGGDEEKKQSTEQPPSSSSSSGPPAGMCSQCGLQPSKYKCPKCTSRTCSLACSKAHKAADDCDGQRAQWTPVTQADDFSPQVSLEDQQFLHQGVTLINKGKSGEATDAGQTAGSRPRLDKTKQYLLNNCRKRRVWLHFDQPTDSQKDVNQSRHEQFSDTVFWTVQVDFVRAAKTDIAPYSYTVHNIPETLTVATLLRQFLKPKPVGSVVSASDLDADKLAPFQTAGSESVCLFMPVPVTELAEKRFYKVDTSKTLLDNLRNCVVANHPIIVVTLDNEADDFQTITQEEAQQIREIQRQNRAAENAPSEGGRGRGANRRGGRGNNRGNRGGDRGGKRQFDQRPPFPGGDESGQAEGERPFKRGRGGRQRGGRGEGPAHFRGRGRPPFHHHSGGPWAGGPPPGMMPMPPPPFRGGFDPRISRPSFVHNYDDVRAQAGWNNAISPKKEATMVKQHESPMPDQPSVSQQTSRKPKNYLNILGDDFSDSELPDD</sequence>
<name>A0A914VDH7_9BILA</name>
<dbReference type="PANTHER" id="PTHR13483">
    <property type="entry name" value="BOX C_D SNORNA PROTEIN 1-RELATED"/>
    <property type="match status" value="1"/>
</dbReference>
<feature type="compositionally biased region" description="Low complexity" evidence="7">
    <location>
        <begin position="26"/>
        <end position="36"/>
    </location>
</feature>
<protein>
    <submittedName>
        <fullName evidence="10">HIT-type domain-containing protein</fullName>
    </submittedName>
</protein>
<comment type="function">
    <text evidence="4">Required for box C/D snoRNAs accumulation involved in snoRNA processing, snoRNA transport to the nucleolus and ribosome biogenesis.</text>
</comment>
<dbReference type="InterPro" id="IPR057721">
    <property type="entry name" value="BCD1_alpha/beta"/>
</dbReference>
<feature type="region of interest" description="Disordered" evidence="7">
    <location>
        <begin position="306"/>
        <end position="429"/>
    </location>
</feature>
<evidence type="ECO:0000256" key="5">
    <source>
        <dbReference type="ARBA" id="ARBA00049654"/>
    </source>
</evidence>
<evidence type="ECO:0000256" key="1">
    <source>
        <dbReference type="ARBA" id="ARBA00022723"/>
    </source>
</evidence>
<organism evidence="9 10">
    <name type="scientific">Plectus sambesii</name>
    <dbReference type="NCBI Taxonomy" id="2011161"/>
    <lineage>
        <taxon>Eukaryota</taxon>
        <taxon>Metazoa</taxon>
        <taxon>Ecdysozoa</taxon>
        <taxon>Nematoda</taxon>
        <taxon>Chromadorea</taxon>
        <taxon>Plectida</taxon>
        <taxon>Plectina</taxon>
        <taxon>Plectoidea</taxon>
        <taxon>Plectidae</taxon>
        <taxon>Plectus</taxon>
    </lineage>
</organism>
<dbReference type="InterPro" id="IPR051639">
    <property type="entry name" value="BCD1"/>
</dbReference>
<feature type="region of interest" description="Disordered" evidence="7">
    <location>
        <begin position="1"/>
        <end position="39"/>
    </location>
</feature>
<dbReference type="PANTHER" id="PTHR13483:SF11">
    <property type="entry name" value="ZINC FINGER HIT DOMAIN-CONTAINING PROTEIN 3"/>
    <property type="match status" value="1"/>
</dbReference>
<dbReference type="PROSITE" id="PS51083">
    <property type="entry name" value="ZF_HIT"/>
    <property type="match status" value="1"/>
</dbReference>
<evidence type="ECO:0000259" key="8">
    <source>
        <dbReference type="PROSITE" id="PS51083"/>
    </source>
</evidence>
<proteinExistence type="inferred from homology"/>
<dbReference type="WBParaSite" id="PSAMB.scaffold1814size27668.g15064.t1">
    <property type="protein sequence ID" value="PSAMB.scaffold1814size27668.g15064.t1"/>
    <property type="gene ID" value="PSAMB.scaffold1814size27668.g15064"/>
</dbReference>
<dbReference type="GO" id="GO:0000463">
    <property type="term" value="P:maturation of LSU-rRNA from tricistronic rRNA transcript (SSU-rRNA, 5.8S rRNA, LSU-rRNA)"/>
    <property type="evidence" value="ECO:0007669"/>
    <property type="project" value="TreeGrafter"/>
</dbReference>
<evidence type="ECO:0000313" key="9">
    <source>
        <dbReference type="Proteomes" id="UP000887566"/>
    </source>
</evidence>
<dbReference type="Proteomes" id="UP000887566">
    <property type="component" value="Unplaced"/>
</dbReference>
<dbReference type="GO" id="GO:0008270">
    <property type="term" value="F:zinc ion binding"/>
    <property type="evidence" value="ECO:0007669"/>
    <property type="project" value="UniProtKB-UniRule"/>
</dbReference>
<evidence type="ECO:0000256" key="4">
    <source>
        <dbReference type="ARBA" id="ARBA00049598"/>
    </source>
</evidence>
<feature type="domain" description="HIT-type" evidence="8">
    <location>
        <begin position="40"/>
        <end position="74"/>
    </location>
</feature>
<dbReference type="GO" id="GO:0070761">
    <property type="term" value="C:pre-snoRNP complex"/>
    <property type="evidence" value="ECO:0007669"/>
    <property type="project" value="TreeGrafter"/>
</dbReference>
<feature type="compositionally biased region" description="Basic and acidic residues" evidence="7">
    <location>
        <begin position="454"/>
        <end position="467"/>
    </location>
</feature>
<evidence type="ECO:0000313" key="10">
    <source>
        <dbReference type="WBParaSite" id="PSAMB.scaffold1814size27668.g15064.t1"/>
    </source>
</evidence>
<accession>A0A914VDH7</accession>
<dbReference type="GO" id="GO:0005634">
    <property type="term" value="C:nucleus"/>
    <property type="evidence" value="ECO:0007669"/>
    <property type="project" value="TreeGrafter"/>
</dbReference>
<keyword evidence="9" id="KW-1185">Reference proteome</keyword>
<reference evidence="10" key="1">
    <citation type="submission" date="2022-11" db="UniProtKB">
        <authorList>
            <consortium name="WormBaseParasite"/>
        </authorList>
    </citation>
    <scope>IDENTIFICATION</scope>
</reference>
<feature type="compositionally biased region" description="Basic and acidic residues" evidence="7">
    <location>
        <begin position="9"/>
        <end position="22"/>
    </location>
</feature>
<dbReference type="SUPFAM" id="SSF144232">
    <property type="entry name" value="HIT/MYND zinc finger-like"/>
    <property type="match status" value="1"/>
</dbReference>
<keyword evidence="3" id="KW-0862">Zinc</keyword>
<evidence type="ECO:0000256" key="7">
    <source>
        <dbReference type="SAM" id="MobiDB-lite"/>
    </source>
</evidence>
<feature type="compositionally biased region" description="Acidic residues" evidence="7">
    <location>
        <begin position="492"/>
        <end position="501"/>
    </location>
</feature>